<dbReference type="KEGG" id="ske:Sked_32480"/>
<evidence type="ECO:0000256" key="1">
    <source>
        <dbReference type="SAM" id="MobiDB-lite"/>
    </source>
</evidence>
<gene>
    <name evidence="2" type="ordered locus">Sked_32480</name>
</gene>
<dbReference type="HOGENOM" id="CLU_2397888_0_0_11"/>
<proteinExistence type="predicted"/>
<organism evidence="2 3">
    <name type="scientific">Sanguibacter keddieii (strain ATCC 51767 / DSM 10542 / NCFB 3025 / ST-74)</name>
    <dbReference type="NCBI Taxonomy" id="446469"/>
    <lineage>
        <taxon>Bacteria</taxon>
        <taxon>Bacillati</taxon>
        <taxon>Actinomycetota</taxon>
        <taxon>Actinomycetes</taxon>
        <taxon>Micrococcales</taxon>
        <taxon>Sanguibacteraceae</taxon>
        <taxon>Sanguibacter</taxon>
    </lineage>
</organism>
<sequence length="93" mass="9708">MTPTLSSIEAKLAAGQPVTAEEVAWLAGSLRAAVGPDPDPEDDPTPEELAAEFGLGPSPSPDMLAYLAEFVRDRRAAEREGDEGGTAAQTDVR</sequence>
<feature type="region of interest" description="Disordered" evidence="1">
    <location>
        <begin position="32"/>
        <end position="60"/>
    </location>
</feature>
<dbReference type="STRING" id="446469.Sked_32480"/>
<dbReference type="Proteomes" id="UP000000322">
    <property type="component" value="Chromosome"/>
</dbReference>
<dbReference type="RefSeq" id="WP_012868212.1">
    <property type="nucleotide sequence ID" value="NC_013521.1"/>
</dbReference>
<dbReference type="AlphaFoldDB" id="D1BDE0"/>
<reference evidence="2 3" key="1">
    <citation type="journal article" date="2009" name="Stand. Genomic Sci.">
        <title>Complete genome sequence of Sanguibacter keddieii type strain (ST-74).</title>
        <authorList>
            <person name="Ivanova N."/>
            <person name="Sikorski J."/>
            <person name="Sims D."/>
            <person name="Brettin T."/>
            <person name="Detter J.C."/>
            <person name="Han C."/>
            <person name="Lapidus A."/>
            <person name="Copeland A."/>
            <person name="Glavina Del Rio T."/>
            <person name="Nolan M."/>
            <person name="Chen F."/>
            <person name="Lucas S."/>
            <person name="Tice H."/>
            <person name="Cheng J.F."/>
            <person name="Bruce D."/>
            <person name="Goodwin L."/>
            <person name="Pitluck S."/>
            <person name="Pati A."/>
            <person name="Mavromatis K."/>
            <person name="Chen A."/>
            <person name="Palaniappan K."/>
            <person name="D'haeseleer P."/>
            <person name="Chain P."/>
            <person name="Bristow J."/>
            <person name="Eisen J.A."/>
            <person name="Markowitz V."/>
            <person name="Hugenholtz P."/>
            <person name="Goker M."/>
            <person name="Pukall R."/>
            <person name="Klenk H.P."/>
            <person name="Kyrpides N.C."/>
        </authorList>
    </citation>
    <scope>NUCLEOTIDE SEQUENCE [LARGE SCALE GENOMIC DNA]</scope>
    <source>
        <strain evidence="3">ATCC 51767 / DSM 10542 / NCFB 3025 / ST-74</strain>
    </source>
</reference>
<name>D1BDE0_SANKS</name>
<evidence type="ECO:0000313" key="3">
    <source>
        <dbReference type="Proteomes" id="UP000000322"/>
    </source>
</evidence>
<keyword evidence="3" id="KW-1185">Reference proteome</keyword>
<dbReference type="OrthoDB" id="5149054at2"/>
<protein>
    <submittedName>
        <fullName evidence="2">Uncharacterized protein</fullName>
    </submittedName>
</protein>
<dbReference type="EMBL" id="CP001819">
    <property type="protein sequence ID" value="ACZ23144.1"/>
    <property type="molecule type" value="Genomic_DNA"/>
</dbReference>
<feature type="compositionally biased region" description="Acidic residues" evidence="1">
    <location>
        <begin position="38"/>
        <end position="50"/>
    </location>
</feature>
<accession>D1BDE0</accession>
<evidence type="ECO:0000313" key="2">
    <source>
        <dbReference type="EMBL" id="ACZ23144.1"/>
    </source>
</evidence>